<gene>
    <name evidence="5" type="ORF">ACFSC3_10065</name>
</gene>
<comment type="caution">
    <text evidence="5">The sequence shown here is derived from an EMBL/GenBank/DDBJ whole genome shotgun (WGS) entry which is preliminary data.</text>
</comment>
<dbReference type="PANTHER" id="PTHR43808">
    <property type="entry name" value="ACETYLORNITHINE DEACETYLASE"/>
    <property type="match status" value="1"/>
</dbReference>
<keyword evidence="1" id="KW-0479">Metal-binding</keyword>
<dbReference type="InterPro" id="IPR011650">
    <property type="entry name" value="Peptidase_M20_dimer"/>
</dbReference>
<feature type="domain" description="Peptidase M20 dimerisation" evidence="4">
    <location>
        <begin position="217"/>
        <end position="313"/>
    </location>
</feature>
<dbReference type="InterPro" id="IPR002933">
    <property type="entry name" value="Peptidase_M20"/>
</dbReference>
<dbReference type="RefSeq" id="WP_380940276.1">
    <property type="nucleotide sequence ID" value="NZ_JBHUFC010000003.1"/>
</dbReference>
<dbReference type="InterPro" id="IPR036264">
    <property type="entry name" value="Bact_exopeptidase_dim_dom"/>
</dbReference>
<keyword evidence="2" id="KW-0378">Hydrolase</keyword>
<dbReference type="Gene3D" id="3.30.70.360">
    <property type="match status" value="1"/>
</dbReference>
<accession>A0ABW4NDA2</accession>
<protein>
    <submittedName>
        <fullName evidence="5">M20/M25/M40 family metallo-hydrolase</fullName>
    </submittedName>
</protein>
<evidence type="ECO:0000256" key="2">
    <source>
        <dbReference type="ARBA" id="ARBA00022801"/>
    </source>
</evidence>
<name>A0ABW4NDA2_9SPHN</name>
<dbReference type="SUPFAM" id="SSF55031">
    <property type="entry name" value="Bacterial exopeptidase dimerisation domain"/>
    <property type="match status" value="1"/>
</dbReference>
<dbReference type="PANTHER" id="PTHR43808:SF17">
    <property type="entry name" value="PEPTIDASE M20"/>
    <property type="match status" value="1"/>
</dbReference>
<feature type="signal peptide" evidence="3">
    <location>
        <begin position="1"/>
        <end position="20"/>
    </location>
</feature>
<evidence type="ECO:0000256" key="1">
    <source>
        <dbReference type="ARBA" id="ARBA00022723"/>
    </source>
</evidence>
<dbReference type="Pfam" id="PF01546">
    <property type="entry name" value="Peptidase_M20"/>
    <property type="match status" value="1"/>
</dbReference>
<keyword evidence="6" id="KW-1185">Reference proteome</keyword>
<evidence type="ECO:0000313" key="5">
    <source>
        <dbReference type="EMBL" id="MFD1787918.1"/>
    </source>
</evidence>
<dbReference type="EMBL" id="JBHUFC010000003">
    <property type="protein sequence ID" value="MFD1787918.1"/>
    <property type="molecule type" value="Genomic_DNA"/>
</dbReference>
<dbReference type="Pfam" id="PF07687">
    <property type="entry name" value="M20_dimer"/>
    <property type="match status" value="1"/>
</dbReference>
<feature type="chain" id="PRO_5045811803" evidence="3">
    <location>
        <begin position="21"/>
        <end position="427"/>
    </location>
</feature>
<organism evidence="5 6">
    <name type="scientific">Sphingomonas floccifaciens</name>
    <dbReference type="NCBI Taxonomy" id="1844115"/>
    <lineage>
        <taxon>Bacteria</taxon>
        <taxon>Pseudomonadati</taxon>
        <taxon>Pseudomonadota</taxon>
        <taxon>Alphaproteobacteria</taxon>
        <taxon>Sphingomonadales</taxon>
        <taxon>Sphingomonadaceae</taxon>
        <taxon>Sphingomonas</taxon>
    </lineage>
</organism>
<dbReference type="InterPro" id="IPR050072">
    <property type="entry name" value="Peptidase_M20A"/>
</dbReference>
<evidence type="ECO:0000256" key="3">
    <source>
        <dbReference type="SAM" id="SignalP"/>
    </source>
</evidence>
<keyword evidence="3" id="KW-0732">Signal</keyword>
<proteinExistence type="predicted"/>
<dbReference type="Gene3D" id="3.40.630.10">
    <property type="entry name" value="Zn peptidases"/>
    <property type="match status" value="1"/>
</dbReference>
<sequence length="427" mass="43970">MSPIRFLMLPLAVSASSLSAAPKREGDVAAVQVSAPYRAAMAAIDRGHDRFVEELIELTQIPAPPFKEAVRAKAYAEKFRALGLRDVAIDAEGNVLGLRPGADPTAKAIVISAHLDTVFPEGTDVTVRRQGTKLMAPGVGDDTRGLATLLAYIRALDAAKVRTKRPILFVGTVGEEGRGDLRGVRYLFTKGAYKDRIGAFFSLDGADPSQVVNGGVGSKRYHVVFRGPGGHSYGAFGIVNPAAAMGAAIADVYRIQPPASPRTTYSASVVGGGTSVNAIPSEVFVDIDMRSEDAGALATLEKQVLAIVAKAASDENAARSTRVGVVSAEPQPIGDRPAGRTSAEAAIVVATQGAVRAAGFTPSLAASSTDANIAMSLGIPAVTIGAGGSGGRAHALDEWTDVAKPDTVRGMGVGLLALMTMAGAATR</sequence>
<dbReference type="SUPFAM" id="SSF53187">
    <property type="entry name" value="Zn-dependent exopeptidases"/>
    <property type="match status" value="1"/>
</dbReference>
<evidence type="ECO:0000259" key="4">
    <source>
        <dbReference type="Pfam" id="PF07687"/>
    </source>
</evidence>
<evidence type="ECO:0000313" key="6">
    <source>
        <dbReference type="Proteomes" id="UP001597283"/>
    </source>
</evidence>
<dbReference type="Proteomes" id="UP001597283">
    <property type="component" value="Unassembled WGS sequence"/>
</dbReference>
<reference evidence="6" key="1">
    <citation type="journal article" date="2019" name="Int. J. Syst. Evol. Microbiol.">
        <title>The Global Catalogue of Microorganisms (GCM) 10K type strain sequencing project: providing services to taxonomists for standard genome sequencing and annotation.</title>
        <authorList>
            <consortium name="The Broad Institute Genomics Platform"/>
            <consortium name="The Broad Institute Genome Sequencing Center for Infectious Disease"/>
            <person name="Wu L."/>
            <person name="Ma J."/>
        </authorList>
    </citation>
    <scope>NUCLEOTIDE SEQUENCE [LARGE SCALE GENOMIC DNA]</scope>
    <source>
        <strain evidence="6">Q85</strain>
    </source>
</reference>